<proteinExistence type="inferred from homology"/>
<dbReference type="PANTHER" id="PTHR12534:SF0">
    <property type="entry name" value="SMALL RIBOSOMAL SUBUNIT PROTEIN US2M"/>
    <property type="match status" value="1"/>
</dbReference>
<dbReference type="GO" id="GO:0005763">
    <property type="term" value="C:mitochondrial small ribosomal subunit"/>
    <property type="evidence" value="ECO:0007669"/>
    <property type="project" value="TreeGrafter"/>
</dbReference>
<dbReference type="HAMAP" id="MF_00291_B">
    <property type="entry name" value="Ribosomal_uS2_B"/>
    <property type="match status" value="1"/>
</dbReference>
<name>A0A4D6C3D6_9CHLO</name>
<keyword evidence="2 3" id="KW-0689">Ribosomal protein</keyword>
<dbReference type="InterPro" id="IPR005706">
    <property type="entry name" value="Ribosomal_uS2_bac/mit/plastid"/>
</dbReference>
<comment type="subcellular location">
    <subcellularLocation>
        <location evidence="2">Plastid</location>
        <location evidence="2">Chloroplast</location>
    </subcellularLocation>
</comment>
<evidence type="ECO:0000256" key="2">
    <source>
        <dbReference type="HAMAP-Rule" id="MF_00291"/>
    </source>
</evidence>
<evidence type="ECO:0000256" key="1">
    <source>
        <dbReference type="ARBA" id="ARBA00006242"/>
    </source>
</evidence>
<organism evidence="3">
    <name type="scientific">Chloropicon maureeniae</name>
    <dbReference type="NCBI Taxonomy" id="1461542"/>
    <lineage>
        <taxon>Eukaryota</taxon>
        <taxon>Viridiplantae</taxon>
        <taxon>Chlorophyta</taxon>
        <taxon>Chloropicophyceae</taxon>
        <taxon>Chloropicales</taxon>
        <taxon>Chloropicaceae</taxon>
        <taxon>Chloropicon</taxon>
    </lineage>
</organism>
<dbReference type="RefSeq" id="YP_009646497.1">
    <property type="nucleotide sequence ID" value="NC_042488.1"/>
</dbReference>
<comment type="similarity">
    <text evidence="1 2">Belongs to the universal ribosomal protein uS2 family.</text>
</comment>
<dbReference type="GeneID" id="40351250"/>
<dbReference type="NCBIfam" id="TIGR01011">
    <property type="entry name" value="rpsB_bact"/>
    <property type="match status" value="1"/>
</dbReference>
<dbReference type="CDD" id="cd01425">
    <property type="entry name" value="RPS2"/>
    <property type="match status" value="1"/>
</dbReference>
<dbReference type="InterPro" id="IPR023591">
    <property type="entry name" value="Ribosomal_uS2_flav_dom_sf"/>
</dbReference>
<dbReference type="SUPFAM" id="SSF52313">
    <property type="entry name" value="Ribosomal protein S2"/>
    <property type="match status" value="1"/>
</dbReference>
<dbReference type="Gene3D" id="3.40.50.10490">
    <property type="entry name" value="Glucose-6-phosphate isomerase like protein, domain 1"/>
    <property type="match status" value="1"/>
</dbReference>
<keyword evidence="3" id="KW-0150">Chloroplast</keyword>
<dbReference type="EMBL" id="MK085994">
    <property type="protein sequence ID" value="QBX98221.1"/>
    <property type="molecule type" value="Genomic_DNA"/>
</dbReference>
<dbReference type="AlphaFoldDB" id="A0A4D6C3D6"/>
<dbReference type="PRINTS" id="PR00395">
    <property type="entry name" value="RIBOSOMALS2"/>
</dbReference>
<geneLocation type="chloroplast" evidence="3"/>
<dbReference type="Gene3D" id="1.10.287.610">
    <property type="entry name" value="Helix hairpin bin"/>
    <property type="match status" value="1"/>
</dbReference>
<dbReference type="PANTHER" id="PTHR12534">
    <property type="entry name" value="30S RIBOSOMAL PROTEIN S2 PROKARYOTIC AND ORGANELLAR"/>
    <property type="match status" value="1"/>
</dbReference>
<dbReference type="GO" id="GO:0006412">
    <property type="term" value="P:translation"/>
    <property type="evidence" value="ECO:0007669"/>
    <property type="project" value="UniProtKB-UniRule"/>
</dbReference>
<protein>
    <recommendedName>
        <fullName evidence="2">Small ribosomal subunit protein uS2c</fullName>
    </recommendedName>
</protein>
<keyword evidence="2" id="KW-0687">Ribonucleoprotein</keyword>
<dbReference type="GO" id="GO:0003735">
    <property type="term" value="F:structural constituent of ribosome"/>
    <property type="evidence" value="ECO:0007669"/>
    <property type="project" value="InterPro"/>
</dbReference>
<reference evidence="3" key="1">
    <citation type="journal article" date="2019" name="Genome Biol. Evol.">
        <title>Tracing the Evolution of the Plastome and Mitogenome in the Chloropicophyceae Uncovered Convergent tRNA Gene Losses and a Variant Plastid Genetic Code.</title>
        <authorList>
            <person name="Turmel M."/>
            <person name="Dos Santos A.L."/>
            <person name="Otis C."/>
            <person name="Sergerie R."/>
            <person name="Lemieux C."/>
        </authorList>
    </citation>
    <scope>NUCLEOTIDE SEQUENCE</scope>
</reference>
<accession>A0A4D6C3D6</accession>
<evidence type="ECO:0000313" key="3">
    <source>
        <dbReference type="EMBL" id="QBX98221.1"/>
    </source>
</evidence>
<dbReference type="InterPro" id="IPR001865">
    <property type="entry name" value="Ribosomal_uS2"/>
</dbReference>
<gene>
    <name evidence="2 3" type="primary">rps2</name>
</gene>
<keyword evidence="3" id="KW-0934">Plastid</keyword>
<dbReference type="Pfam" id="PF00318">
    <property type="entry name" value="Ribosomal_S2"/>
    <property type="match status" value="1"/>
</dbReference>
<sequence>MFFENVVKVGGHLGHTTRTWHPKMAPYIFDNRDGVHVLDMVQTEIYLNQVKQFLSRAKQQGSTVLFVGTKPQASNAIELAAKSCNAFYINQRWLGGLLTNWSTLRRSIALLNRMDVIKDKGILETLPKKLKSSFYREHARLDKYLGGIKSMRSIPDVVIIVGQDKENIALNECKKLGIRTITLLDTNSNPELADLFIPMNDDSMKAIRSVLQQLSFELAKA</sequence>
<dbReference type="GO" id="GO:0009507">
    <property type="term" value="C:chloroplast"/>
    <property type="evidence" value="ECO:0007669"/>
    <property type="project" value="UniProtKB-SubCell"/>
</dbReference>